<dbReference type="PANTHER" id="PTHR34580">
    <property type="match status" value="1"/>
</dbReference>
<organism evidence="4 5">
    <name type="scientific">Paenibacillus segetis</name>
    <dbReference type="NCBI Taxonomy" id="1325360"/>
    <lineage>
        <taxon>Bacteria</taxon>
        <taxon>Bacillati</taxon>
        <taxon>Bacillota</taxon>
        <taxon>Bacilli</taxon>
        <taxon>Bacillales</taxon>
        <taxon>Paenibacillaceae</taxon>
        <taxon>Paenibacillus</taxon>
    </lineage>
</organism>
<dbReference type="PIRSF" id="PIRSF016838">
    <property type="entry name" value="PafC"/>
    <property type="match status" value="1"/>
</dbReference>
<keyword evidence="5" id="KW-1185">Reference proteome</keyword>
<dbReference type="PANTHER" id="PTHR34580:SF1">
    <property type="entry name" value="PROTEIN PAFC"/>
    <property type="match status" value="1"/>
</dbReference>
<dbReference type="RefSeq" id="WP_188540402.1">
    <property type="nucleotide sequence ID" value="NZ_BMFT01000001.1"/>
</dbReference>
<dbReference type="SUPFAM" id="SSF46785">
    <property type="entry name" value="Winged helix' DNA-binding domain"/>
    <property type="match status" value="1"/>
</dbReference>
<dbReference type="Proteomes" id="UP000659344">
    <property type="component" value="Unassembled WGS sequence"/>
</dbReference>
<proteinExistence type="predicted"/>
<dbReference type="InterPro" id="IPR001034">
    <property type="entry name" value="DeoR_HTH"/>
</dbReference>
<dbReference type="InterPro" id="IPR026881">
    <property type="entry name" value="WYL_dom"/>
</dbReference>
<dbReference type="EMBL" id="BMFT01000001">
    <property type="protein sequence ID" value="GGH28996.1"/>
    <property type="molecule type" value="Genomic_DNA"/>
</dbReference>
<accession>A0ABQ1YLL4</accession>
<keyword evidence="2" id="KW-0804">Transcription</keyword>
<dbReference type="InterPro" id="IPR036388">
    <property type="entry name" value="WH-like_DNA-bd_sf"/>
</dbReference>
<dbReference type="InterPro" id="IPR028349">
    <property type="entry name" value="PafC-like"/>
</dbReference>
<feature type="domain" description="HTH deoR-type" evidence="3">
    <location>
        <begin position="2"/>
        <end position="60"/>
    </location>
</feature>
<dbReference type="PROSITE" id="PS51000">
    <property type="entry name" value="HTH_DEOR_2"/>
    <property type="match status" value="1"/>
</dbReference>
<dbReference type="Pfam" id="PF08279">
    <property type="entry name" value="HTH_11"/>
    <property type="match status" value="1"/>
</dbReference>
<dbReference type="Pfam" id="PF25583">
    <property type="entry name" value="WCX"/>
    <property type="match status" value="1"/>
</dbReference>
<dbReference type="Pfam" id="PF13280">
    <property type="entry name" value="WYL"/>
    <property type="match status" value="1"/>
</dbReference>
<dbReference type="SMART" id="SM00420">
    <property type="entry name" value="HTH_DEOR"/>
    <property type="match status" value="1"/>
</dbReference>
<dbReference type="PROSITE" id="PS52050">
    <property type="entry name" value="WYL"/>
    <property type="match status" value="1"/>
</dbReference>
<evidence type="ECO:0000313" key="4">
    <source>
        <dbReference type="EMBL" id="GGH28996.1"/>
    </source>
</evidence>
<evidence type="ECO:0000256" key="1">
    <source>
        <dbReference type="ARBA" id="ARBA00023015"/>
    </source>
</evidence>
<reference evidence="5" key="1">
    <citation type="journal article" date="2019" name="Int. J. Syst. Evol. Microbiol.">
        <title>The Global Catalogue of Microorganisms (GCM) 10K type strain sequencing project: providing services to taxonomists for standard genome sequencing and annotation.</title>
        <authorList>
            <consortium name="The Broad Institute Genomics Platform"/>
            <consortium name="The Broad Institute Genome Sequencing Center for Infectious Disease"/>
            <person name="Wu L."/>
            <person name="Ma J."/>
        </authorList>
    </citation>
    <scope>NUCLEOTIDE SEQUENCE [LARGE SCALE GENOMIC DNA]</scope>
    <source>
        <strain evidence="5">CGMCC 1.12769</strain>
    </source>
</reference>
<keyword evidence="1" id="KW-0805">Transcription regulation</keyword>
<comment type="caution">
    <text evidence="4">The sequence shown here is derived from an EMBL/GenBank/DDBJ whole genome shotgun (WGS) entry which is preliminary data.</text>
</comment>
<sequence>MQINRLFEIVYMLFNKKTVTARELAQHFEVSQRTIYRDIETLSQAGIPIYTNKGKGGGISILPQFVLNKSVLSDVEQNDILSALQGLNALNIPNIDPVLSKLGALFNKNNTSWIDVNFSHWGSDDSEIEKFMSLKHAILNKKVIMFDYYSSYGEKLTRSVEPLKLVFKGRGWYLYGYCRLKKDTRMFKITRIRNLLTSDEVFNRDIPEDIWSPSENTGNRGDIITLVMKIDAQLTYRLYDEFQPENISRNDDGSFTVTTSMPENEWVYGYIMSYGEYAEVIEPTHIKDIIVSKYKKALKKYL</sequence>
<dbReference type="InterPro" id="IPR036390">
    <property type="entry name" value="WH_DNA-bd_sf"/>
</dbReference>
<evidence type="ECO:0000313" key="5">
    <source>
        <dbReference type="Proteomes" id="UP000659344"/>
    </source>
</evidence>
<gene>
    <name evidence="4" type="ORF">GCM10008013_31340</name>
</gene>
<dbReference type="InterPro" id="IPR057727">
    <property type="entry name" value="WCX_dom"/>
</dbReference>
<name>A0ABQ1YLL4_9BACL</name>
<dbReference type="Gene3D" id="1.10.10.10">
    <property type="entry name" value="Winged helix-like DNA-binding domain superfamily/Winged helix DNA-binding domain"/>
    <property type="match status" value="1"/>
</dbReference>
<evidence type="ECO:0000259" key="3">
    <source>
        <dbReference type="PROSITE" id="PS51000"/>
    </source>
</evidence>
<protein>
    <submittedName>
        <fullName evidence="4">Transcriptional regulator</fullName>
    </submittedName>
</protein>
<dbReference type="InterPro" id="IPR013196">
    <property type="entry name" value="HTH_11"/>
</dbReference>
<evidence type="ECO:0000256" key="2">
    <source>
        <dbReference type="ARBA" id="ARBA00023163"/>
    </source>
</evidence>
<dbReference type="InterPro" id="IPR051534">
    <property type="entry name" value="CBASS_pafABC_assoc_protein"/>
</dbReference>